<dbReference type="HAMAP" id="MF_00137">
    <property type="entry name" value="SAICAR_synth"/>
    <property type="match status" value="1"/>
</dbReference>
<keyword evidence="3 8" id="KW-0436">Ligase</keyword>
<evidence type="ECO:0000256" key="1">
    <source>
        <dbReference type="ARBA" id="ARBA00004672"/>
    </source>
</evidence>
<dbReference type="CDD" id="cd01415">
    <property type="entry name" value="SAICAR_synt_PurC"/>
    <property type="match status" value="1"/>
</dbReference>
<proteinExistence type="inferred from homology"/>
<evidence type="ECO:0000256" key="5">
    <source>
        <dbReference type="ARBA" id="ARBA00022755"/>
    </source>
</evidence>
<dbReference type="Proteomes" id="UP000249746">
    <property type="component" value="Unassembled WGS sequence"/>
</dbReference>
<evidence type="ECO:0000256" key="7">
    <source>
        <dbReference type="ARBA" id="ARBA00048475"/>
    </source>
</evidence>
<feature type="domain" description="SAICAR synthetase/ADE2 N-terminal" evidence="9">
    <location>
        <begin position="7"/>
        <end position="233"/>
    </location>
</feature>
<evidence type="ECO:0000313" key="11">
    <source>
        <dbReference type="Proteomes" id="UP000249746"/>
    </source>
</evidence>
<comment type="caution">
    <text evidence="10">The sequence shown here is derived from an EMBL/GenBank/DDBJ whole genome shotgun (WGS) entry which is preliminary data.</text>
</comment>
<dbReference type="Pfam" id="PF01259">
    <property type="entry name" value="SAICAR_synt"/>
    <property type="match status" value="1"/>
</dbReference>
<dbReference type="OrthoDB" id="9801549at2"/>
<dbReference type="PROSITE" id="PS01057">
    <property type="entry name" value="SAICAR_SYNTHETASE_1"/>
    <property type="match status" value="1"/>
</dbReference>
<evidence type="ECO:0000256" key="2">
    <source>
        <dbReference type="ARBA" id="ARBA00010190"/>
    </source>
</evidence>
<evidence type="ECO:0000256" key="4">
    <source>
        <dbReference type="ARBA" id="ARBA00022741"/>
    </source>
</evidence>
<evidence type="ECO:0000259" key="9">
    <source>
        <dbReference type="Pfam" id="PF01259"/>
    </source>
</evidence>
<dbReference type="InterPro" id="IPR001636">
    <property type="entry name" value="SAICAR_synth"/>
</dbReference>
<dbReference type="InterPro" id="IPR018236">
    <property type="entry name" value="SAICAR_synthetase_CS"/>
</dbReference>
<keyword evidence="5 8" id="KW-0658">Purine biosynthesis</keyword>
<evidence type="ECO:0000313" key="10">
    <source>
        <dbReference type="EMBL" id="PZT47876.1"/>
    </source>
</evidence>
<reference evidence="10 11" key="1">
    <citation type="submission" date="2017-03" db="EMBL/GenBank/DDBJ databases">
        <title>Genomic and clinical evidence uncovers the enterohepatic species Helicobacter valdiviensis as a potential human intestinal pathogen.</title>
        <authorList>
            <person name="Fresia P."/>
            <person name="Jara R."/>
            <person name="Sierra R."/>
            <person name="Ferres I."/>
            <person name="Greif G."/>
            <person name="Iraola G."/>
            <person name="Collado L."/>
        </authorList>
    </citation>
    <scope>NUCLEOTIDE SEQUENCE [LARGE SCALE GENOMIC DNA]</scope>
    <source>
        <strain evidence="10 11">WBE14</strain>
    </source>
</reference>
<dbReference type="EC" id="6.3.2.6" evidence="8"/>
<dbReference type="GO" id="GO:0005524">
    <property type="term" value="F:ATP binding"/>
    <property type="evidence" value="ECO:0007669"/>
    <property type="project" value="UniProtKB-KW"/>
</dbReference>
<dbReference type="PANTHER" id="PTHR43599:SF3">
    <property type="entry name" value="SI:DKEY-6E2.2"/>
    <property type="match status" value="1"/>
</dbReference>
<evidence type="ECO:0000256" key="3">
    <source>
        <dbReference type="ARBA" id="ARBA00022598"/>
    </source>
</evidence>
<dbReference type="NCBIfam" id="TIGR00081">
    <property type="entry name" value="purC"/>
    <property type="match status" value="1"/>
</dbReference>
<dbReference type="SUPFAM" id="SSF56104">
    <property type="entry name" value="SAICAR synthase-like"/>
    <property type="match status" value="1"/>
</dbReference>
<dbReference type="PANTHER" id="PTHR43599">
    <property type="entry name" value="MULTIFUNCTIONAL PROTEIN ADE2"/>
    <property type="match status" value="1"/>
</dbReference>
<comment type="similarity">
    <text evidence="2 8">Belongs to the SAICAR synthetase family.</text>
</comment>
<accession>A0A2W6NKE9</accession>
<protein>
    <recommendedName>
        <fullName evidence="8">Phosphoribosylaminoimidazole-succinocarboxamide synthase</fullName>
        <ecNumber evidence="8">6.3.2.6</ecNumber>
    </recommendedName>
    <alternativeName>
        <fullName evidence="8">SAICAR synthetase</fullName>
    </alternativeName>
</protein>
<name>A0A2W6NKE9_9HELI</name>
<evidence type="ECO:0000256" key="8">
    <source>
        <dbReference type="HAMAP-Rule" id="MF_00137"/>
    </source>
</evidence>
<comment type="catalytic activity">
    <reaction evidence="7 8">
        <text>5-amino-1-(5-phospho-D-ribosyl)imidazole-4-carboxylate + L-aspartate + ATP = (2S)-2-[5-amino-1-(5-phospho-beta-D-ribosyl)imidazole-4-carboxamido]succinate + ADP + phosphate + 2 H(+)</text>
        <dbReference type="Rhea" id="RHEA:22628"/>
        <dbReference type="ChEBI" id="CHEBI:15378"/>
        <dbReference type="ChEBI" id="CHEBI:29991"/>
        <dbReference type="ChEBI" id="CHEBI:30616"/>
        <dbReference type="ChEBI" id="CHEBI:43474"/>
        <dbReference type="ChEBI" id="CHEBI:58443"/>
        <dbReference type="ChEBI" id="CHEBI:77657"/>
        <dbReference type="ChEBI" id="CHEBI:456216"/>
        <dbReference type="EC" id="6.3.2.6"/>
    </reaction>
</comment>
<comment type="pathway">
    <text evidence="1 8">Purine metabolism; IMP biosynthesis via de novo pathway; 5-amino-1-(5-phospho-D-ribosyl)imidazole-4-carboxamide from 5-amino-1-(5-phospho-D-ribosyl)imidazole-4-carboxylate: step 1/2.</text>
</comment>
<dbReference type="Gene3D" id="3.30.470.20">
    <property type="entry name" value="ATP-grasp fold, B domain"/>
    <property type="match status" value="1"/>
</dbReference>
<organism evidence="10 11">
    <name type="scientific">Helicobacter valdiviensis</name>
    <dbReference type="NCBI Taxonomy" id="1458358"/>
    <lineage>
        <taxon>Bacteria</taxon>
        <taxon>Pseudomonadati</taxon>
        <taxon>Campylobacterota</taxon>
        <taxon>Epsilonproteobacteria</taxon>
        <taxon>Campylobacterales</taxon>
        <taxon>Helicobacteraceae</taxon>
        <taxon>Helicobacter</taxon>
    </lineage>
</organism>
<dbReference type="FunFam" id="3.30.470.20:FF:000006">
    <property type="entry name" value="Phosphoribosylaminoimidazole-succinocarboxamide synthase"/>
    <property type="match status" value="1"/>
</dbReference>
<keyword evidence="4 8" id="KW-0547">Nucleotide-binding</keyword>
<dbReference type="EMBL" id="NBIU01000019">
    <property type="protein sequence ID" value="PZT47876.1"/>
    <property type="molecule type" value="Genomic_DNA"/>
</dbReference>
<keyword evidence="11" id="KW-1185">Reference proteome</keyword>
<evidence type="ECO:0000256" key="6">
    <source>
        <dbReference type="ARBA" id="ARBA00022840"/>
    </source>
</evidence>
<dbReference type="InterPro" id="IPR033934">
    <property type="entry name" value="SAICAR_synt_PurC"/>
</dbReference>
<dbReference type="PROSITE" id="PS01058">
    <property type="entry name" value="SAICAR_SYNTHETASE_2"/>
    <property type="match status" value="1"/>
</dbReference>
<dbReference type="InterPro" id="IPR050089">
    <property type="entry name" value="SAICAR_synthetase"/>
</dbReference>
<gene>
    <name evidence="8" type="primary">purC</name>
    <name evidence="10" type="ORF">B6S12_06855</name>
</gene>
<sequence length="236" mass="26993">MQIKEMMYEGKGKKLFFTEDANLVVSQFKDDLTAFNAEKRGSEQGKGILNCKISSEIFKLLEQNGIKTHYVETLSDDKMLCKKVNIIPIEVVVRNVATGSLSKRLGIKEGSVLPFTLVEFYYKDDALGDPLINDEHALILGCAKSIEVLDKLRENGRAVNEVLRKFFDEKNLILVDFKLEFGIDSQGEILLADEITPDSCRFWDKDTKEKLDKDRFRQDLGNVKMAYEEILKRILN</sequence>
<dbReference type="InterPro" id="IPR028923">
    <property type="entry name" value="SAICAR_synt/ADE2_N"/>
</dbReference>
<dbReference type="AlphaFoldDB" id="A0A2W6NKE9"/>
<dbReference type="UniPathway" id="UPA00074">
    <property type="reaction ID" value="UER00131"/>
</dbReference>
<dbReference type="GO" id="GO:0009236">
    <property type="term" value="P:cobalamin biosynthetic process"/>
    <property type="evidence" value="ECO:0007669"/>
    <property type="project" value="InterPro"/>
</dbReference>
<dbReference type="RefSeq" id="WP_111230066.1">
    <property type="nucleotide sequence ID" value="NZ_NBIU01000019.1"/>
</dbReference>
<keyword evidence="6 8" id="KW-0067">ATP-binding</keyword>
<dbReference type="Gene3D" id="3.30.200.20">
    <property type="entry name" value="Phosphorylase Kinase, domain 1"/>
    <property type="match status" value="1"/>
</dbReference>
<dbReference type="GO" id="GO:0006189">
    <property type="term" value="P:'de novo' IMP biosynthetic process"/>
    <property type="evidence" value="ECO:0007669"/>
    <property type="project" value="UniProtKB-UniRule"/>
</dbReference>
<dbReference type="GO" id="GO:0004639">
    <property type="term" value="F:phosphoribosylaminoimidazolesuccinocarboxamide synthase activity"/>
    <property type="evidence" value="ECO:0007669"/>
    <property type="project" value="UniProtKB-UniRule"/>
</dbReference>